<proteinExistence type="predicted"/>
<dbReference type="EMBL" id="JARKNE010000005">
    <property type="protein sequence ID" value="KAK5833418.1"/>
    <property type="molecule type" value="Genomic_DNA"/>
</dbReference>
<sequence>MGCYTVVSMDSISITLFPPRVARSRMVKTTLRYGLSTMEMGPLFSSNQHLARLSFPSPSCRWSYRCHSRFHYHYHF</sequence>
<dbReference type="Proteomes" id="UP001358586">
    <property type="component" value="Chromosome 5"/>
</dbReference>
<comment type="caution">
    <text evidence="1">The sequence shown here is derived from an EMBL/GenBank/DDBJ whole genome shotgun (WGS) entry which is preliminary data.</text>
</comment>
<accession>A0ABR0Q343</accession>
<evidence type="ECO:0000313" key="2">
    <source>
        <dbReference type="Proteomes" id="UP001358586"/>
    </source>
</evidence>
<protein>
    <submittedName>
        <fullName evidence="1">Uncharacterized protein</fullName>
    </submittedName>
</protein>
<reference evidence="1 2" key="1">
    <citation type="submission" date="2023-03" db="EMBL/GenBank/DDBJ databases">
        <title>WGS of Gossypium arboreum.</title>
        <authorList>
            <person name="Yu D."/>
        </authorList>
    </citation>
    <scope>NUCLEOTIDE SEQUENCE [LARGE SCALE GENOMIC DNA]</scope>
    <source>
        <tissue evidence="1">Leaf</tissue>
    </source>
</reference>
<organism evidence="1 2">
    <name type="scientific">Gossypium arboreum</name>
    <name type="common">Tree cotton</name>
    <name type="synonym">Gossypium nanking</name>
    <dbReference type="NCBI Taxonomy" id="29729"/>
    <lineage>
        <taxon>Eukaryota</taxon>
        <taxon>Viridiplantae</taxon>
        <taxon>Streptophyta</taxon>
        <taxon>Embryophyta</taxon>
        <taxon>Tracheophyta</taxon>
        <taxon>Spermatophyta</taxon>
        <taxon>Magnoliopsida</taxon>
        <taxon>eudicotyledons</taxon>
        <taxon>Gunneridae</taxon>
        <taxon>Pentapetalae</taxon>
        <taxon>rosids</taxon>
        <taxon>malvids</taxon>
        <taxon>Malvales</taxon>
        <taxon>Malvaceae</taxon>
        <taxon>Malvoideae</taxon>
        <taxon>Gossypium</taxon>
    </lineage>
</organism>
<gene>
    <name evidence="1" type="ORF">PVK06_017243</name>
</gene>
<keyword evidence="2" id="KW-1185">Reference proteome</keyword>
<evidence type="ECO:0000313" key="1">
    <source>
        <dbReference type="EMBL" id="KAK5833418.1"/>
    </source>
</evidence>
<name>A0ABR0Q343_GOSAR</name>